<proteinExistence type="predicted"/>
<dbReference type="KEGG" id="msei:MSEDJ_14780"/>
<sequence>MLEALRRDADEFAALVGSPVPAGWPQFDEGIEFTIDVLRERPAQAQWWLHLFFDDDVLVGSGGFVGPPDDGVVEIGYEIAPAYRGRGRATGAARALAAQAFAAGNVHTVLAHTASHRSASTSVLERIGFGFLGTFPDEEEGTVWRWELACPEVPLSPFSALKR</sequence>
<dbReference type="InterPro" id="IPR000182">
    <property type="entry name" value="GNAT_dom"/>
</dbReference>
<dbReference type="Gene3D" id="3.40.630.30">
    <property type="match status" value="1"/>
</dbReference>
<keyword evidence="3" id="KW-1185">Reference proteome</keyword>
<dbReference type="PANTHER" id="PTHR43792:SF13">
    <property type="entry name" value="ACETYLTRANSFERASE"/>
    <property type="match status" value="1"/>
</dbReference>
<evidence type="ECO:0000313" key="2">
    <source>
        <dbReference type="EMBL" id="BBY27382.1"/>
    </source>
</evidence>
<dbReference type="EMBL" id="AP022588">
    <property type="protein sequence ID" value="BBY27382.1"/>
    <property type="molecule type" value="Genomic_DNA"/>
</dbReference>
<name>A0A7I7QM70_9MYCO</name>
<dbReference type="Pfam" id="PF13302">
    <property type="entry name" value="Acetyltransf_3"/>
    <property type="match status" value="1"/>
</dbReference>
<dbReference type="GO" id="GO:0016747">
    <property type="term" value="F:acyltransferase activity, transferring groups other than amino-acyl groups"/>
    <property type="evidence" value="ECO:0007669"/>
    <property type="project" value="InterPro"/>
</dbReference>
<dbReference type="AlphaFoldDB" id="A0A7I7QM70"/>
<dbReference type="Proteomes" id="UP000467193">
    <property type="component" value="Chromosome"/>
</dbReference>
<dbReference type="InterPro" id="IPR051531">
    <property type="entry name" value="N-acetyltransferase"/>
</dbReference>
<accession>A0A7I7QM70</accession>
<dbReference type="SUPFAM" id="SSF55729">
    <property type="entry name" value="Acyl-CoA N-acyltransferases (Nat)"/>
    <property type="match status" value="1"/>
</dbReference>
<dbReference type="InterPro" id="IPR016181">
    <property type="entry name" value="Acyl_CoA_acyltransferase"/>
</dbReference>
<dbReference type="PANTHER" id="PTHR43792">
    <property type="entry name" value="GNAT FAMILY, PUTATIVE (AFU_ORTHOLOGUE AFUA_3G00765)-RELATED-RELATED"/>
    <property type="match status" value="1"/>
</dbReference>
<reference evidence="2 3" key="1">
    <citation type="journal article" date="2019" name="Emerg. Microbes Infect.">
        <title>Comprehensive subspecies identification of 175 nontuberculous mycobacteria species based on 7547 genomic profiles.</title>
        <authorList>
            <person name="Matsumoto Y."/>
            <person name="Kinjo T."/>
            <person name="Motooka D."/>
            <person name="Nabeya D."/>
            <person name="Jung N."/>
            <person name="Uechi K."/>
            <person name="Horii T."/>
            <person name="Iida T."/>
            <person name="Fujita J."/>
            <person name="Nakamura S."/>
        </authorList>
    </citation>
    <scope>NUCLEOTIDE SEQUENCE [LARGE SCALE GENOMIC DNA]</scope>
    <source>
        <strain evidence="2 3">JCM 17899</strain>
    </source>
</reference>
<gene>
    <name evidence="2" type="ORF">MSEDJ_14780</name>
</gene>
<evidence type="ECO:0000313" key="3">
    <source>
        <dbReference type="Proteomes" id="UP000467193"/>
    </source>
</evidence>
<evidence type="ECO:0000259" key="1">
    <source>
        <dbReference type="PROSITE" id="PS51186"/>
    </source>
</evidence>
<protein>
    <recommendedName>
        <fullName evidence="1">N-acetyltransferase domain-containing protein</fullName>
    </recommendedName>
</protein>
<organism evidence="2 3">
    <name type="scientific">Mycolicibacterium sediminis</name>
    <dbReference type="NCBI Taxonomy" id="1286180"/>
    <lineage>
        <taxon>Bacteria</taxon>
        <taxon>Bacillati</taxon>
        <taxon>Actinomycetota</taxon>
        <taxon>Actinomycetes</taxon>
        <taxon>Mycobacteriales</taxon>
        <taxon>Mycobacteriaceae</taxon>
        <taxon>Mycolicibacterium</taxon>
    </lineage>
</organism>
<dbReference type="PROSITE" id="PS51186">
    <property type="entry name" value="GNAT"/>
    <property type="match status" value="1"/>
</dbReference>
<feature type="domain" description="N-acetyltransferase" evidence="1">
    <location>
        <begin position="1"/>
        <end position="151"/>
    </location>
</feature>
<dbReference type="RefSeq" id="WP_246231000.1">
    <property type="nucleotide sequence ID" value="NZ_AP022588.1"/>
</dbReference>